<accession>A0A162UQC9</accession>
<dbReference type="PANTHER" id="PTHR33977">
    <property type="entry name" value="ZINC ION BINDING PROTEIN"/>
    <property type="match status" value="1"/>
</dbReference>
<protein>
    <recommendedName>
        <fullName evidence="3">SWIM-type domain-containing protein</fullName>
    </recommendedName>
</protein>
<feature type="domain" description="SWIM-type" evidence="3">
    <location>
        <begin position="421"/>
        <end position="457"/>
    </location>
</feature>
<dbReference type="OrthoDB" id="2596771at2759"/>
<keyword evidence="2" id="KW-1133">Transmembrane helix</keyword>
<gene>
    <name evidence="4" type="ORF">PHYBLDRAFT_68138</name>
</gene>
<evidence type="ECO:0000256" key="2">
    <source>
        <dbReference type="SAM" id="Phobius"/>
    </source>
</evidence>
<keyword evidence="1" id="KW-0862">Zinc</keyword>
<dbReference type="Pfam" id="PF04434">
    <property type="entry name" value="SWIM"/>
    <property type="match status" value="1"/>
</dbReference>
<dbReference type="EMBL" id="KV440975">
    <property type="protein sequence ID" value="OAD77053.1"/>
    <property type="molecule type" value="Genomic_DNA"/>
</dbReference>
<dbReference type="STRING" id="763407.A0A162UQC9"/>
<dbReference type="Proteomes" id="UP000077315">
    <property type="component" value="Unassembled WGS sequence"/>
</dbReference>
<organism evidence="4 5">
    <name type="scientific">Phycomyces blakesleeanus (strain ATCC 8743b / DSM 1359 / FGSC 10004 / NBRC 33097 / NRRL 1555)</name>
    <dbReference type="NCBI Taxonomy" id="763407"/>
    <lineage>
        <taxon>Eukaryota</taxon>
        <taxon>Fungi</taxon>
        <taxon>Fungi incertae sedis</taxon>
        <taxon>Mucoromycota</taxon>
        <taxon>Mucoromycotina</taxon>
        <taxon>Mucoromycetes</taxon>
        <taxon>Mucorales</taxon>
        <taxon>Phycomycetaceae</taxon>
        <taxon>Phycomyces</taxon>
    </lineage>
</organism>
<keyword evidence="1" id="KW-0479">Metal-binding</keyword>
<sequence>MLNANNFYNILCQTHIWGASTNGSASDSRSEGWAFESLVPHILHILLCLLFLIVSFLIWDGLSFTIAKSKECLTEIGKACAVKWVIRNTNKQPTNITAEEAKATGIKLCFSQKYSCHHWGTYESKATLHVVQKQTKKNKCPALLHVKEFFKTPEFYEFVVTKDHAEHTPDDIHSDICTLPLAKKYLHELAQQLEQSSKSASQIRIDMLRAVDRYGRKSERKFNYYDIWNLMNKLSDSVKIPGSLSSEAQILRSMMMKSLQEIIYEEDIDEFHHKIVQFKEEFDDQESFLDYFERNWCTEAKFKIWSRAYHERQFSHMLTNNYIESWHNQLKTVFMKRSRNKRLDKHVFVLVHDVEYYLTQEYERIMSNNGPMSSFTRQQRICEMEAEEVDDDDREMMIVAPGIAEDVNWQVQSFVNKNTTYVIQVAEPNLIISCTCFDYQQRYKPCKHMYLLKMHTNRSLYFSLPSVTSTNVIQLVSTSETATITPTISRTSAFIQQCIDINQTLWYANQDLLTMQQYMTEDDGQTLFDAYQHSLQVFQSIKNKYEVHLCRSHTQE</sequence>
<dbReference type="VEuPathDB" id="FungiDB:PHYBLDRAFT_68138"/>
<keyword evidence="2" id="KW-0812">Transmembrane</keyword>
<proteinExistence type="predicted"/>
<dbReference type="InParanoid" id="A0A162UQC9"/>
<dbReference type="AlphaFoldDB" id="A0A162UQC9"/>
<dbReference type="PROSITE" id="PS50966">
    <property type="entry name" value="ZF_SWIM"/>
    <property type="match status" value="1"/>
</dbReference>
<name>A0A162UQC9_PHYB8</name>
<keyword evidence="5" id="KW-1185">Reference proteome</keyword>
<feature type="transmembrane region" description="Helical" evidence="2">
    <location>
        <begin position="38"/>
        <end position="59"/>
    </location>
</feature>
<dbReference type="PANTHER" id="PTHR33977:SF1">
    <property type="entry name" value="ZINC ION BINDING PROTEIN"/>
    <property type="match status" value="1"/>
</dbReference>
<evidence type="ECO:0000259" key="3">
    <source>
        <dbReference type="PROSITE" id="PS50966"/>
    </source>
</evidence>
<dbReference type="GO" id="GO:0008270">
    <property type="term" value="F:zinc ion binding"/>
    <property type="evidence" value="ECO:0007669"/>
    <property type="project" value="UniProtKB-KW"/>
</dbReference>
<keyword evidence="2" id="KW-0472">Membrane</keyword>
<dbReference type="RefSeq" id="XP_018295093.1">
    <property type="nucleotide sequence ID" value="XM_018441893.1"/>
</dbReference>
<reference evidence="5" key="1">
    <citation type="submission" date="2015-06" db="EMBL/GenBank/DDBJ databases">
        <title>Expansion of signal transduction pathways in fungi by whole-genome duplication.</title>
        <authorList>
            <consortium name="DOE Joint Genome Institute"/>
            <person name="Corrochano L.M."/>
            <person name="Kuo A."/>
            <person name="Marcet-Houben M."/>
            <person name="Polaino S."/>
            <person name="Salamov A."/>
            <person name="Villalobos J.M."/>
            <person name="Alvarez M.I."/>
            <person name="Avalos J."/>
            <person name="Benito E.P."/>
            <person name="Benoit I."/>
            <person name="Burger G."/>
            <person name="Camino L.P."/>
            <person name="Canovas D."/>
            <person name="Cerda-Olmedo E."/>
            <person name="Cheng J.-F."/>
            <person name="Dominguez A."/>
            <person name="Elias M."/>
            <person name="Eslava A.P."/>
            <person name="Glaser F."/>
            <person name="Grimwood J."/>
            <person name="Gutierrez G."/>
            <person name="Heitman J."/>
            <person name="Henrissat B."/>
            <person name="Iturriaga E.A."/>
            <person name="Lang B.F."/>
            <person name="Lavin J.L."/>
            <person name="Lee S."/>
            <person name="Li W."/>
            <person name="Lindquist E."/>
            <person name="Lopez-Garcia S."/>
            <person name="Luque E.M."/>
            <person name="Marcos A.T."/>
            <person name="Martin J."/>
            <person name="McCluskey K."/>
            <person name="Medina H.R."/>
            <person name="Miralles-Duran A."/>
            <person name="Miyazaki A."/>
            <person name="Munoz-Torres E."/>
            <person name="Oguiza J.A."/>
            <person name="Ohm R."/>
            <person name="Olmedo M."/>
            <person name="Orejas M."/>
            <person name="Ortiz-Castellanos L."/>
            <person name="Pisabarro A.G."/>
            <person name="Rodriguez-Romero J."/>
            <person name="Ruiz-Herrera J."/>
            <person name="Ruiz-Vazquez R."/>
            <person name="Sanz C."/>
            <person name="Schackwitz W."/>
            <person name="Schmutz J."/>
            <person name="Shahriari M."/>
            <person name="Shelest E."/>
            <person name="Silva-Franco F."/>
            <person name="Soanes D."/>
            <person name="Syed K."/>
            <person name="Tagua V.G."/>
            <person name="Talbot N.J."/>
            <person name="Thon M."/>
            <person name="De vries R.P."/>
            <person name="Wiebenga A."/>
            <person name="Yadav J.S."/>
            <person name="Braun E.L."/>
            <person name="Baker S."/>
            <person name="Garre V."/>
            <person name="Horwitz B."/>
            <person name="Torres-Martinez S."/>
            <person name="Idnurm A."/>
            <person name="Herrera-Estrella A."/>
            <person name="Gabaldon T."/>
            <person name="Grigoriev I.V."/>
        </authorList>
    </citation>
    <scope>NUCLEOTIDE SEQUENCE [LARGE SCALE GENOMIC DNA]</scope>
    <source>
        <strain evidence="5">NRRL 1555(-)</strain>
    </source>
</reference>
<dbReference type="GeneID" id="29002799"/>
<evidence type="ECO:0000313" key="4">
    <source>
        <dbReference type="EMBL" id="OAD77053.1"/>
    </source>
</evidence>
<evidence type="ECO:0000313" key="5">
    <source>
        <dbReference type="Proteomes" id="UP000077315"/>
    </source>
</evidence>
<dbReference type="InterPro" id="IPR007527">
    <property type="entry name" value="Znf_SWIM"/>
</dbReference>
<evidence type="ECO:0000256" key="1">
    <source>
        <dbReference type="PROSITE-ProRule" id="PRU00325"/>
    </source>
</evidence>
<keyword evidence="1" id="KW-0863">Zinc-finger</keyword>